<keyword evidence="10" id="KW-0539">Nucleus</keyword>
<dbReference type="InterPro" id="IPR050826">
    <property type="entry name" value="Krueppel_C2H2_ZnFinger"/>
</dbReference>
<feature type="domain" description="C2H2-type" evidence="13">
    <location>
        <begin position="19"/>
        <end position="46"/>
    </location>
</feature>
<evidence type="ECO:0000256" key="11">
    <source>
        <dbReference type="PROSITE-ProRule" id="PRU00042"/>
    </source>
</evidence>
<evidence type="ECO:0000256" key="6">
    <source>
        <dbReference type="ARBA" id="ARBA00022833"/>
    </source>
</evidence>
<dbReference type="GO" id="GO:0003677">
    <property type="term" value="F:DNA binding"/>
    <property type="evidence" value="ECO:0007669"/>
    <property type="project" value="UniProtKB-KW"/>
</dbReference>
<keyword evidence="4" id="KW-0677">Repeat</keyword>
<evidence type="ECO:0000313" key="15">
    <source>
        <dbReference type="Proteomes" id="UP001286313"/>
    </source>
</evidence>
<sequence length="391" mass="43580">MSRTTGASSSKPGGGAKLHQCDVCGKDFPFKVVLDMHKKDHAFKNIFKCSVCGLAYPKKSQLDMHFRKHTGERPFKCDECESSFMNSSNLQRHKRKHVCKRRYDIDEWEAAYTLSDNLSAEKRAKGDGTQQEVEGSGESPYVCGECGDTFTKMNTLLVHKRKHSSERPYSCDQCGAMFAVRASLDYHKLKHSGGEASYWQNVCDVCGDAFTSKDGLMQHQRKHNCTRPYNCDRYLDAFTTSATTATTSTEAVLTTPNLPSPSQLATPSPPQQQLSSHIQQQQPQILGDHHQLQPVPEPQYLPQHQEGEEATHMTLQLTELQPPPQLQQLAAQRTQHLPLSSTLPHTTPVSFVSQGVQEPQVPGPMGPQAQPVQPSPRPDSHALSIKEEPHE</sequence>
<evidence type="ECO:0000256" key="8">
    <source>
        <dbReference type="ARBA" id="ARBA00023125"/>
    </source>
</evidence>
<dbReference type="GO" id="GO:0008270">
    <property type="term" value="F:zinc ion binding"/>
    <property type="evidence" value="ECO:0007669"/>
    <property type="project" value="UniProtKB-KW"/>
</dbReference>
<dbReference type="Gene3D" id="3.30.160.60">
    <property type="entry name" value="Classic Zinc Finger"/>
    <property type="match status" value="6"/>
</dbReference>
<keyword evidence="7" id="KW-0805">Transcription regulation</keyword>
<dbReference type="Pfam" id="PF13912">
    <property type="entry name" value="zf-C2H2_6"/>
    <property type="match status" value="1"/>
</dbReference>
<evidence type="ECO:0000256" key="4">
    <source>
        <dbReference type="ARBA" id="ARBA00022737"/>
    </source>
</evidence>
<evidence type="ECO:0000256" key="12">
    <source>
        <dbReference type="SAM" id="MobiDB-lite"/>
    </source>
</evidence>
<dbReference type="GO" id="GO:0005634">
    <property type="term" value="C:nucleus"/>
    <property type="evidence" value="ECO:0007669"/>
    <property type="project" value="UniProtKB-SubCell"/>
</dbReference>
<dbReference type="InterPro" id="IPR036236">
    <property type="entry name" value="Znf_C2H2_sf"/>
</dbReference>
<keyword evidence="8" id="KW-0238">DNA-binding</keyword>
<protein>
    <recommendedName>
        <fullName evidence="13">C2H2-type domain-containing protein</fullName>
    </recommendedName>
</protein>
<dbReference type="InterPro" id="IPR013087">
    <property type="entry name" value="Znf_C2H2_type"/>
</dbReference>
<dbReference type="Proteomes" id="UP001286313">
    <property type="component" value="Unassembled WGS sequence"/>
</dbReference>
<keyword evidence="9" id="KW-0804">Transcription</keyword>
<dbReference type="PROSITE" id="PS50157">
    <property type="entry name" value="ZINC_FINGER_C2H2_2"/>
    <property type="match status" value="6"/>
</dbReference>
<evidence type="ECO:0000256" key="5">
    <source>
        <dbReference type="ARBA" id="ARBA00022771"/>
    </source>
</evidence>
<feature type="region of interest" description="Disordered" evidence="12">
    <location>
        <begin position="248"/>
        <end position="284"/>
    </location>
</feature>
<evidence type="ECO:0000256" key="10">
    <source>
        <dbReference type="ARBA" id="ARBA00023242"/>
    </source>
</evidence>
<keyword evidence="15" id="KW-1185">Reference proteome</keyword>
<dbReference type="AlphaFoldDB" id="A0AAE1FB58"/>
<evidence type="ECO:0000256" key="9">
    <source>
        <dbReference type="ARBA" id="ARBA00023163"/>
    </source>
</evidence>
<dbReference type="PROSITE" id="PS00028">
    <property type="entry name" value="ZINC_FINGER_C2H2_1"/>
    <property type="match status" value="6"/>
</dbReference>
<feature type="compositionally biased region" description="Basic and acidic residues" evidence="12">
    <location>
        <begin position="378"/>
        <end position="391"/>
    </location>
</feature>
<comment type="caution">
    <text evidence="14">The sequence shown here is derived from an EMBL/GenBank/DDBJ whole genome shotgun (WGS) entry which is preliminary data.</text>
</comment>
<evidence type="ECO:0000256" key="2">
    <source>
        <dbReference type="ARBA" id="ARBA00006991"/>
    </source>
</evidence>
<evidence type="ECO:0000259" key="13">
    <source>
        <dbReference type="PROSITE" id="PS50157"/>
    </source>
</evidence>
<dbReference type="EMBL" id="JAWQEG010002822">
    <property type="protein sequence ID" value="KAK3869523.1"/>
    <property type="molecule type" value="Genomic_DNA"/>
</dbReference>
<dbReference type="SUPFAM" id="SSF57667">
    <property type="entry name" value="beta-beta-alpha zinc fingers"/>
    <property type="match status" value="4"/>
</dbReference>
<feature type="domain" description="C2H2-type" evidence="13">
    <location>
        <begin position="201"/>
        <end position="228"/>
    </location>
</feature>
<proteinExistence type="inferred from homology"/>
<reference evidence="14" key="1">
    <citation type="submission" date="2023-10" db="EMBL/GenBank/DDBJ databases">
        <title>Genome assemblies of two species of porcelain crab, Petrolisthes cinctipes and Petrolisthes manimaculis (Anomura: Porcellanidae).</title>
        <authorList>
            <person name="Angst P."/>
        </authorList>
    </citation>
    <scope>NUCLEOTIDE SEQUENCE</scope>
    <source>
        <strain evidence="14">PB745_01</strain>
        <tissue evidence="14">Gill</tissue>
    </source>
</reference>
<feature type="region of interest" description="Disordered" evidence="12">
    <location>
        <begin position="352"/>
        <end position="391"/>
    </location>
</feature>
<keyword evidence="5 11" id="KW-0863">Zinc-finger</keyword>
<evidence type="ECO:0000313" key="14">
    <source>
        <dbReference type="EMBL" id="KAK3869523.1"/>
    </source>
</evidence>
<feature type="domain" description="C2H2-type" evidence="13">
    <location>
        <begin position="47"/>
        <end position="74"/>
    </location>
</feature>
<feature type="domain" description="C2H2-type" evidence="13">
    <location>
        <begin position="141"/>
        <end position="168"/>
    </location>
</feature>
<gene>
    <name evidence="14" type="ORF">Pcinc_025163</name>
</gene>
<dbReference type="FunFam" id="3.30.160.60:FF:001468">
    <property type="entry name" value="Zinc finger protein 672"/>
    <property type="match status" value="1"/>
</dbReference>
<dbReference type="SMART" id="SM00355">
    <property type="entry name" value="ZnF_C2H2"/>
    <property type="match status" value="6"/>
</dbReference>
<dbReference type="FunFam" id="3.30.160.60:FF:000446">
    <property type="entry name" value="Zinc finger protein"/>
    <property type="match status" value="1"/>
</dbReference>
<keyword evidence="6" id="KW-0862">Zinc</keyword>
<comment type="similarity">
    <text evidence="2">Belongs to the krueppel C2H2-type zinc-finger protein family.</text>
</comment>
<keyword evidence="3" id="KW-0479">Metal-binding</keyword>
<dbReference type="FunFam" id="3.30.160.60:FF:000100">
    <property type="entry name" value="Zinc finger 45-like"/>
    <property type="match status" value="1"/>
</dbReference>
<organism evidence="14 15">
    <name type="scientific">Petrolisthes cinctipes</name>
    <name type="common">Flat porcelain crab</name>
    <dbReference type="NCBI Taxonomy" id="88211"/>
    <lineage>
        <taxon>Eukaryota</taxon>
        <taxon>Metazoa</taxon>
        <taxon>Ecdysozoa</taxon>
        <taxon>Arthropoda</taxon>
        <taxon>Crustacea</taxon>
        <taxon>Multicrustacea</taxon>
        <taxon>Malacostraca</taxon>
        <taxon>Eumalacostraca</taxon>
        <taxon>Eucarida</taxon>
        <taxon>Decapoda</taxon>
        <taxon>Pleocyemata</taxon>
        <taxon>Anomura</taxon>
        <taxon>Galatheoidea</taxon>
        <taxon>Porcellanidae</taxon>
        <taxon>Petrolisthes</taxon>
    </lineage>
</organism>
<feature type="domain" description="C2H2-type" evidence="13">
    <location>
        <begin position="169"/>
        <end position="196"/>
    </location>
</feature>
<evidence type="ECO:0000256" key="7">
    <source>
        <dbReference type="ARBA" id="ARBA00023015"/>
    </source>
</evidence>
<feature type="domain" description="C2H2-type" evidence="13">
    <location>
        <begin position="75"/>
        <end position="102"/>
    </location>
</feature>
<dbReference type="PANTHER" id="PTHR24377">
    <property type="entry name" value="IP01015P-RELATED"/>
    <property type="match status" value="1"/>
</dbReference>
<name>A0AAE1FB58_PETCI</name>
<dbReference type="Pfam" id="PF00096">
    <property type="entry name" value="zf-C2H2"/>
    <property type="match status" value="3"/>
</dbReference>
<comment type="subcellular location">
    <subcellularLocation>
        <location evidence="1">Nucleus</location>
    </subcellularLocation>
</comment>
<accession>A0AAE1FB58</accession>
<evidence type="ECO:0000256" key="3">
    <source>
        <dbReference type="ARBA" id="ARBA00022723"/>
    </source>
</evidence>
<evidence type="ECO:0000256" key="1">
    <source>
        <dbReference type="ARBA" id="ARBA00004123"/>
    </source>
</evidence>